<proteinExistence type="inferred from homology"/>
<reference evidence="8 9" key="1">
    <citation type="submission" date="2019-03" db="EMBL/GenBank/DDBJ databases">
        <title>Genomic Encyclopedia of Type Strains, Phase IV (KMG-IV): sequencing the most valuable type-strain genomes for metagenomic binning, comparative biology and taxonomic classification.</title>
        <authorList>
            <person name="Goeker M."/>
        </authorList>
    </citation>
    <scope>NUCLEOTIDE SEQUENCE [LARGE SCALE GENOMIC DNA]</scope>
    <source>
        <strain evidence="8 9">DSM 29487</strain>
    </source>
</reference>
<dbReference type="GO" id="GO:0005506">
    <property type="term" value="F:iron ion binding"/>
    <property type="evidence" value="ECO:0007669"/>
    <property type="project" value="UniProtKB-UniRule"/>
</dbReference>
<dbReference type="GeneID" id="98917039"/>
<dbReference type="PROSITE" id="PS50903">
    <property type="entry name" value="RUBREDOXIN_LIKE"/>
    <property type="match status" value="1"/>
</dbReference>
<comment type="cofactor">
    <cofactor evidence="1 6">
        <name>Fe(3+)</name>
        <dbReference type="ChEBI" id="CHEBI:29034"/>
    </cofactor>
</comment>
<evidence type="ECO:0000256" key="1">
    <source>
        <dbReference type="ARBA" id="ARBA00001965"/>
    </source>
</evidence>
<evidence type="ECO:0000259" key="7">
    <source>
        <dbReference type="PROSITE" id="PS50903"/>
    </source>
</evidence>
<organism evidence="8 9">
    <name type="scientific">Longibaculum muris</name>
    <dbReference type="NCBI Taxonomy" id="1796628"/>
    <lineage>
        <taxon>Bacteria</taxon>
        <taxon>Bacillati</taxon>
        <taxon>Bacillota</taxon>
        <taxon>Erysipelotrichia</taxon>
        <taxon>Erysipelotrichales</taxon>
        <taxon>Coprobacillaceae</taxon>
        <taxon>Longibaculum</taxon>
    </lineage>
</organism>
<dbReference type="InterPro" id="IPR048574">
    <property type="entry name" value="RUBY_RBDX"/>
</dbReference>
<dbReference type="Pfam" id="PF00301">
    <property type="entry name" value="Rubredoxin"/>
    <property type="match status" value="1"/>
</dbReference>
<keyword evidence="3 6" id="KW-0479">Metal-binding</keyword>
<sequence length="218" mass="24997">MAKYVCTVCGFIYDEDVGIPASDIAAHTKWEDLDENWVCPICKAPKSAFKELKETVKKEIKREKVEQKWSNLEMSILLSNLAKGCEKQYLSHEQELFNQLADYYEAIDEYLPIDSLENIQEDLAKDINENYPLAHQSADNQKDRGAKRAIVWSEKSTNMLNSLIERYQKEREAMLQDTKVFVCEICGFVYIGDQPPAICPVCKVPSLKIHEVKRGIAV</sequence>
<dbReference type="PRINTS" id="PR00163">
    <property type="entry name" value="RUBREDOXIN"/>
</dbReference>
<dbReference type="FunFam" id="2.20.28.10:FF:000001">
    <property type="entry name" value="Rubredoxin"/>
    <property type="match status" value="1"/>
</dbReference>
<evidence type="ECO:0000256" key="4">
    <source>
        <dbReference type="ARBA" id="ARBA00022982"/>
    </source>
</evidence>
<keyword evidence="9" id="KW-1185">Reference proteome</keyword>
<dbReference type="GO" id="GO:0043448">
    <property type="term" value="P:alkane catabolic process"/>
    <property type="evidence" value="ECO:0007669"/>
    <property type="project" value="TreeGrafter"/>
</dbReference>
<keyword evidence="2" id="KW-0813">Transport</keyword>
<dbReference type="CDD" id="cd00730">
    <property type="entry name" value="rubredoxin"/>
    <property type="match status" value="1"/>
</dbReference>
<protein>
    <recommendedName>
        <fullName evidence="6">Rubredoxin</fullName>
    </recommendedName>
</protein>
<evidence type="ECO:0000256" key="2">
    <source>
        <dbReference type="ARBA" id="ARBA00022448"/>
    </source>
</evidence>
<dbReference type="PANTHER" id="PTHR47627">
    <property type="entry name" value="RUBREDOXIN"/>
    <property type="match status" value="1"/>
</dbReference>
<dbReference type="Proteomes" id="UP000295515">
    <property type="component" value="Unassembled WGS sequence"/>
</dbReference>
<evidence type="ECO:0000313" key="8">
    <source>
        <dbReference type="EMBL" id="TCW00732.1"/>
    </source>
</evidence>
<dbReference type="SUPFAM" id="SSF57802">
    <property type="entry name" value="Rubredoxin-like"/>
    <property type="match status" value="2"/>
</dbReference>
<name>A0A4R3Z7Z5_9FIRM</name>
<evidence type="ECO:0000256" key="5">
    <source>
        <dbReference type="ARBA" id="ARBA00023004"/>
    </source>
</evidence>
<evidence type="ECO:0000256" key="3">
    <source>
        <dbReference type="ARBA" id="ARBA00022723"/>
    </source>
</evidence>
<feature type="domain" description="Rubredoxin-like" evidence="7">
    <location>
        <begin position="1"/>
        <end position="52"/>
    </location>
</feature>
<dbReference type="PANTHER" id="PTHR47627:SF1">
    <property type="entry name" value="RUBREDOXIN-1-RELATED"/>
    <property type="match status" value="1"/>
</dbReference>
<evidence type="ECO:0000256" key="6">
    <source>
        <dbReference type="RuleBase" id="RU003820"/>
    </source>
</evidence>
<dbReference type="InterPro" id="IPR024935">
    <property type="entry name" value="Rubredoxin_dom"/>
</dbReference>
<dbReference type="GO" id="GO:0009055">
    <property type="term" value="F:electron transfer activity"/>
    <property type="evidence" value="ECO:0007669"/>
    <property type="project" value="TreeGrafter"/>
</dbReference>
<keyword evidence="5 6" id="KW-0408">Iron</keyword>
<dbReference type="InterPro" id="IPR050526">
    <property type="entry name" value="Rubredoxin_ET"/>
</dbReference>
<comment type="caution">
    <text evidence="8">The sequence shown here is derived from an EMBL/GenBank/DDBJ whole genome shotgun (WGS) entry which is preliminary data.</text>
</comment>
<dbReference type="EMBL" id="SMCQ01000006">
    <property type="protein sequence ID" value="TCW00732.1"/>
    <property type="molecule type" value="Genomic_DNA"/>
</dbReference>
<dbReference type="Gene3D" id="2.20.28.10">
    <property type="match status" value="2"/>
</dbReference>
<keyword evidence="4 6" id="KW-0249">Electron transport</keyword>
<gene>
    <name evidence="8" type="ORF">EDD60_10663</name>
</gene>
<accession>A0A4R3Z7Z5</accession>
<dbReference type="AlphaFoldDB" id="A0A4R3Z7Z5"/>
<dbReference type="RefSeq" id="WP_066446560.1">
    <property type="nucleotide sequence ID" value="NZ_JANKBF010000004.1"/>
</dbReference>
<evidence type="ECO:0000313" key="9">
    <source>
        <dbReference type="Proteomes" id="UP000295515"/>
    </source>
</evidence>
<dbReference type="Pfam" id="PF21349">
    <property type="entry name" value="RUBY_RBDX"/>
    <property type="match status" value="1"/>
</dbReference>
<comment type="similarity">
    <text evidence="6">Belongs to the rubredoxin family.</text>
</comment>
<dbReference type="InterPro" id="IPR024934">
    <property type="entry name" value="Rubredoxin-like_dom"/>
</dbReference>